<dbReference type="InterPro" id="IPR001770">
    <property type="entry name" value="G-protein_gamma"/>
</dbReference>
<comment type="subunit">
    <text evidence="9">G proteins are composed of 3 units; alpha, beta and gamma.</text>
</comment>
<dbReference type="AlphaFoldDB" id="R7UMT5"/>
<reference evidence="12" key="3">
    <citation type="submission" date="2015-06" db="UniProtKB">
        <authorList>
            <consortium name="EnsemblMetazoa"/>
        </authorList>
    </citation>
    <scope>IDENTIFICATION</scope>
</reference>
<dbReference type="EMBL" id="AMQN01007091">
    <property type="status" value="NOT_ANNOTATED_CDS"/>
    <property type="molecule type" value="Genomic_DNA"/>
</dbReference>
<evidence type="ECO:0000256" key="5">
    <source>
        <dbReference type="ARBA" id="ARBA00023136"/>
    </source>
</evidence>
<proteinExistence type="inferred from homology"/>
<dbReference type="PROSITE" id="PS50058">
    <property type="entry name" value="G_PROTEIN_GAMMA"/>
    <property type="match status" value="1"/>
</dbReference>
<evidence type="ECO:0000256" key="9">
    <source>
        <dbReference type="RuleBase" id="RU004973"/>
    </source>
</evidence>
<dbReference type="FunFam" id="4.10.260.10:FF:000001">
    <property type="entry name" value="Guanine nucleotide-binding protein subunit gamma"/>
    <property type="match status" value="1"/>
</dbReference>
<dbReference type="EMBL" id="KB299944">
    <property type="protein sequence ID" value="ELU07408.1"/>
    <property type="molecule type" value="Genomic_DNA"/>
</dbReference>
<evidence type="ECO:0000313" key="11">
    <source>
        <dbReference type="EMBL" id="ELU07408.1"/>
    </source>
</evidence>
<comment type="subcellular location">
    <subcellularLocation>
        <location evidence="1 9">Cell membrane</location>
        <topology evidence="1 9">Lipid-anchor</topology>
        <orientation evidence="1 9">Cytoplasmic side</orientation>
    </subcellularLocation>
</comment>
<keyword evidence="3 9" id="KW-1003">Cell membrane</keyword>
<evidence type="ECO:0000259" key="10">
    <source>
        <dbReference type="PROSITE" id="PS50058"/>
    </source>
</evidence>
<reference evidence="11 13" key="2">
    <citation type="journal article" date="2013" name="Nature">
        <title>Insights into bilaterian evolution from three spiralian genomes.</title>
        <authorList>
            <person name="Simakov O."/>
            <person name="Marletaz F."/>
            <person name="Cho S.J."/>
            <person name="Edsinger-Gonzales E."/>
            <person name="Havlak P."/>
            <person name="Hellsten U."/>
            <person name="Kuo D.H."/>
            <person name="Larsson T."/>
            <person name="Lv J."/>
            <person name="Arendt D."/>
            <person name="Savage R."/>
            <person name="Osoegawa K."/>
            <person name="de Jong P."/>
            <person name="Grimwood J."/>
            <person name="Chapman J.A."/>
            <person name="Shapiro H."/>
            <person name="Aerts A."/>
            <person name="Otillar R.P."/>
            <person name="Terry A.Y."/>
            <person name="Boore J.L."/>
            <person name="Grigoriev I.V."/>
            <person name="Lindberg D.R."/>
            <person name="Seaver E.C."/>
            <person name="Weisblat D.A."/>
            <person name="Putnam N.H."/>
            <person name="Rokhsar D.S."/>
        </authorList>
    </citation>
    <scope>NUCLEOTIDE SEQUENCE</scope>
    <source>
        <strain evidence="11 13">I ESC-2004</strain>
    </source>
</reference>
<dbReference type="EnsemblMetazoa" id="CapteT174158">
    <property type="protein sequence ID" value="CapteP174158"/>
    <property type="gene ID" value="CapteG174158"/>
</dbReference>
<organism evidence="11">
    <name type="scientific">Capitella teleta</name>
    <name type="common">Polychaete worm</name>
    <dbReference type="NCBI Taxonomy" id="283909"/>
    <lineage>
        <taxon>Eukaryota</taxon>
        <taxon>Metazoa</taxon>
        <taxon>Spiralia</taxon>
        <taxon>Lophotrochozoa</taxon>
        <taxon>Annelida</taxon>
        <taxon>Polychaeta</taxon>
        <taxon>Sedentaria</taxon>
        <taxon>Scolecida</taxon>
        <taxon>Capitellidae</taxon>
        <taxon>Capitella</taxon>
    </lineage>
</organism>
<comment type="function">
    <text evidence="9">Guanine nucleotide-binding proteins (G proteins) are involved as a modulator or transducer in various transmembrane signaling systems. The beta and gamma chains are required for the GTPase activity, for replacement of GDP by GTP, and for G protein-effector interaction.</text>
</comment>
<dbReference type="Pfam" id="PF00631">
    <property type="entry name" value="G-gamma"/>
    <property type="match status" value="1"/>
</dbReference>
<dbReference type="SMART" id="SM01224">
    <property type="entry name" value="G_gamma"/>
    <property type="match status" value="1"/>
</dbReference>
<reference evidence="13" key="1">
    <citation type="submission" date="2012-12" db="EMBL/GenBank/DDBJ databases">
        <authorList>
            <person name="Hellsten U."/>
            <person name="Grimwood J."/>
            <person name="Chapman J.A."/>
            <person name="Shapiro H."/>
            <person name="Aerts A."/>
            <person name="Otillar R.P."/>
            <person name="Terry A.Y."/>
            <person name="Boore J.L."/>
            <person name="Simakov O."/>
            <person name="Marletaz F."/>
            <person name="Cho S.-J."/>
            <person name="Edsinger-Gonzales E."/>
            <person name="Havlak P."/>
            <person name="Kuo D.-H."/>
            <person name="Larsson T."/>
            <person name="Lv J."/>
            <person name="Arendt D."/>
            <person name="Savage R."/>
            <person name="Osoegawa K."/>
            <person name="de Jong P."/>
            <person name="Lindberg D.R."/>
            <person name="Seaver E.C."/>
            <person name="Weisblat D.A."/>
            <person name="Putnam N.H."/>
            <person name="Grigoriev I.V."/>
            <person name="Rokhsar D.S."/>
        </authorList>
    </citation>
    <scope>NUCLEOTIDE SEQUENCE</scope>
    <source>
        <strain evidence="13">I ESC-2004</strain>
    </source>
</reference>
<keyword evidence="5 9" id="KW-0472">Membrane</keyword>
<sequence>MSTQIQSMQKQLDQLRQEANIQRLPVSKAIEELIGYMNQHSPNDGLVVGVAQSENPFRDQKGCIIL</sequence>
<dbReference type="Proteomes" id="UP000014760">
    <property type="component" value="Unassembled WGS sequence"/>
</dbReference>
<dbReference type="CDD" id="cd00068">
    <property type="entry name" value="GGL"/>
    <property type="match status" value="1"/>
</dbReference>
<evidence type="ECO:0000313" key="12">
    <source>
        <dbReference type="EnsemblMetazoa" id="CapteP174158"/>
    </source>
</evidence>
<evidence type="ECO:0000256" key="3">
    <source>
        <dbReference type="ARBA" id="ARBA00022475"/>
    </source>
</evidence>
<dbReference type="OrthoDB" id="6264244at2759"/>
<keyword evidence="6 9" id="KW-0807">Transducer</keyword>
<dbReference type="EMBL" id="AMQN01007093">
    <property type="status" value="NOT_ANNOTATED_CDS"/>
    <property type="molecule type" value="Genomic_DNA"/>
</dbReference>
<dbReference type="HOGENOM" id="CLU_168377_3_1_1"/>
<evidence type="ECO:0000256" key="1">
    <source>
        <dbReference type="ARBA" id="ARBA00004342"/>
    </source>
</evidence>
<comment type="similarity">
    <text evidence="2 9">Belongs to the G protein gamma family.</text>
</comment>
<feature type="domain" description="G protein gamma" evidence="10">
    <location>
        <begin position="1"/>
        <end position="66"/>
    </location>
</feature>
<gene>
    <name evidence="11" type="ORF">CAPTEDRAFT_174158</name>
</gene>
<evidence type="ECO:0000256" key="4">
    <source>
        <dbReference type="ARBA" id="ARBA00022481"/>
    </source>
</evidence>
<dbReference type="EMBL" id="AMQN01007092">
    <property type="status" value="NOT_ANNOTATED_CDS"/>
    <property type="molecule type" value="Genomic_DNA"/>
</dbReference>
<keyword evidence="13" id="KW-1185">Reference proteome</keyword>
<dbReference type="GO" id="GO:0005834">
    <property type="term" value="C:heterotrimeric G-protein complex"/>
    <property type="evidence" value="ECO:0007669"/>
    <property type="project" value="InterPro"/>
</dbReference>
<protein>
    <recommendedName>
        <fullName evidence="9">Guanine nucleotide-binding protein subunit gamma</fullName>
    </recommendedName>
</protein>
<accession>R7UMT5</accession>
<evidence type="ECO:0000313" key="13">
    <source>
        <dbReference type="Proteomes" id="UP000014760"/>
    </source>
</evidence>
<dbReference type="SMART" id="SM00224">
    <property type="entry name" value="GGL"/>
    <property type="match status" value="1"/>
</dbReference>
<dbReference type="PRINTS" id="PR00321">
    <property type="entry name" value="GPROTEING"/>
</dbReference>
<dbReference type="GO" id="GO:0031681">
    <property type="term" value="F:G-protein beta-subunit binding"/>
    <property type="evidence" value="ECO:0007669"/>
    <property type="project" value="InterPro"/>
</dbReference>
<dbReference type="PANTHER" id="PTHR13809">
    <property type="entry name" value="GUANINE NUCLEOTIDE-BINDING PROTEIN GAMMA SUBUNIT"/>
    <property type="match status" value="1"/>
</dbReference>
<keyword evidence="8" id="KW-0636">Prenylation</keyword>
<dbReference type="OMA" id="MECRIER"/>
<dbReference type="GO" id="GO:0007186">
    <property type="term" value="P:G protein-coupled receptor signaling pathway"/>
    <property type="evidence" value="ECO:0007669"/>
    <property type="project" value="InterPro"/>
</dbReference>
<dbReference type="InterPro" id="IPR015898">
    <property type="entry name" value="G-protein_gamma-like_dom"/>
</dbReference>
<evidence type="ECO:0000256" key="2">
    <source>
        <dbReference type="ARBA" id="ARBA00007431"/>
    </source>
</evidence>
<evidence type="ECO:0000256" key="6">
    <source>
        <dbReference type="ARBA" id="ARBA00023224"/>
    </source>
</evidence>
<keyword evidence="7 9" id="KW-0449">Lipoprotein</keyword>
<dbReference type="InterPro" id="IPR036284">
    <property type="entry name" value="GGL_sf"/>
</dbReference>
<evidence type="ECO:0000256" key="7">
    <source>
        <dbReference type="ARBA" id="ARBA00023288"/>
    </source>
</evidence>
<dbReference type="STRING" id="283909.R7UMT5"/>
<dbReference type="Gene3D" id="4.10.260.10">
    <property type="entry name" value="Transducin (heterotrimeric G protein), gamma chain"/>
    <property type="match status" value="1"/>
</dbReference>
<dbReference type="SUPFAM" id="SSF48670">
    <property type="entry name" value="Transducin (heterotrimeric G protein), gamma chain"/>
    <property type="match status" value="1"/>
</dbReference>
<name>R7UMT5_CAPTE</name>
<keyword evidence="4" id="KW-0488">Methylation</keyword>
<evidence type="ECO:0000256" key="8">
    <source>
        <dbReference type="ARBA" id="ARBA00023289"/>
    </source>
</evidence>